<protein>
    <recommendedName>
        <fullName evidence="2">Putative agmatine deiminase</fullName>
        <ecNumber evidence="2">3.5.3.12</ecNumber>
    </recommendedName>
    <alternativeName>
        <fullName evidence="2">Agmatine iminohydrolase</fullName>
    </alternativeName>
</protein>
<dbReference type="SUPFAM" id="SSF55909">
    <property type="entry name" value="Pentein"/>
    <property type="match status" value="1"/>
</dbReference>
<dbReference type="EMBL" id="DVHA01000304">
    <property type="protein sequence ID" value="HIR61774.1"/>
    <property type="molecule type" value="Genomic_DNA"/>
</dbReference>
<comment type="similarity">
    <text evidence="2">Belongs to the agmatine deiminase family.</text>
</comment>
<comment type="catalytic activity">
    <reaction evidence="2">
        <text>agmatine + H2O = N-carbamoylputrescine + NH4(+)</text>
        <dbReference type="Rhea" id="RHEA:18037"/>
        <dbReference type="ChEBI" id="CHEBI:15377"/>
        <dbReference type="ChEBI" id="CHEBI:28938"/>
        <dbReference type="ChEBI" id="CHEBI:58145"/>
        <dbReference type="ChEBI" id="CHEBI:58318"/>
        <dbReference type="EC" id="3.5.3.12"/>
    </reaction>
</comment>
<sequence length="366" mass="40661">MNILHSLPREDGFYMPAEFEPHEGCFLIWPERPDSWAGGAYAARKAFVKVISAIARWEKVTVFASYNQYENARASLPPQVRVAELSTDDAWARDVSPVIVKNAAGEIRGIDWGFNAWGGLYDGLYFPWDRDNHVARKACDLLDIDCYDRRDFILEGGSIHADGEGTVMVTEECLLSPGRNPDLSREEIEQVLRDNLGAEKVLWLPYGIWGDETNGHVDNICAFTAPGEVVLAWTDDERDPQYERSMADLNYLQSQRDAKGRPITVHKLPLPRPVYVTEAECAALEPMDGEPTRSPGERLAASYVNFYIANGGIILPAFGDPADEQAAAVLQRCFPGREIVPIPARDILTGGGNIHCITSQVPKGNR</sequence>
<dbReference type="Gene3D" id="3.75.10.10">
    <property type="entry name" value="L-arginine/glycine Amidinotransferase, Chain A"/>
    <property type="match status" value="1"/>
</dbReference>
<reference evidence="3" key="2">
    <citation type="journal article" date="2021" name="PeerJ">
        <title>Extensive microbial diversity within the chicken gut microbiome revealed by metagenomics and culture.</title>
        <authorList>
            <person name="Gilroy R."/>
            <person name="Ravi A."/>
            <person name="Getino M."/>
            <person name="Pursley I."/>
            <person name="Horton D.L."/>
            <person name="Alikhan N.F."/>
            <person name="Baker D."/>
            <person name="Gharbi K."/>
            <person name="Hall N."/>
            <person name="Watson M."/>
            <person name="Adriaenssens E.M."/>
            <person name="Foster-Nyarko E."/>
            <person name="Jarju S."/>
            <person name="Secka A."/>
            <person name="Antonio M."/>
            <person name="Oren A."/>
            <person name="Chaudhuri R.R."/>
            <person name="La Ragione R."/>
            <person name="Hildebrand F."/>
            <person name="Pallen M.J."/>
        </authorList>
    </citation>
    <scope>NUCLEOTIDE SEQUENCE</scope>
    <source>
        <strain evidence="3">CHK189-12415</strain>
    </source>
</reference>
<dbReference type="InterPro" id="IPR017754">
    <property type="entry name" value="Agmatine_deiminase"/>
</dbReference>
<name>A0A9D1DZQ5_9FIRM</name>
<dbReference type="AlphaFoldDB" id="A0A9D1DZQ5"/>
<dbReference type="GO" id="GO:0004668">
    <property type="term" value="F:protein-arginine deiminase activity"/>
    <property type="evidence" value="ECO:0007669"/>
    <property type="project" value="InterPro"/>
</dbReference>
<dbReference type="NCBIfam" id="TIGR03380">
    <property type="entry name" value="agmatine_aguA"/>
    <property type="match status" value="1"/>
</dbReference>
<dbReference type="HAMAP" id="MF_01841">
    <property type="entry name" value="Agmatine_deimin"/>
    <property type="match status" value="1"/>
</dbReference>
<dbReference type="Pfam" id="PF04371">
    <property type="entry name" value="PAD_porph"/>
    <property type="match status" value="1"/>
</dbReference>
<evidence type="ECO:0000313" key="3">
    <source>
        <dbReference type="EMBL" id="HIR61774.1"/>
    </source>
</evidence>
<dbReference type="EC" id="3.5.3.12" evidence="2"/>
<evidence type="ECO:0000313" key="4">
    <source>
        <dbReference type="Proteomes" id="UP000824241"/>
    </source>
</evidence>
<evidence type="ECO:0000256" key="1">
    <source>
        <dbReference type="ARBA" id="ARBA00022801"/>
    </source>
</evidence>
<gene>
    <name evidence="2 3" type="primary">aguA</name>
    <name evidence="3" type="ORF">IAB37_09395</name>
</gene>
<dbReference type="NCBIfam" id="NF010070">
    <property type="entry name" value="PRK13551.1"/>
    <property type="match status" value="1"/>
</dbReference>
<keyword evidence="1 2" id="KW-0378">Hydrolase</keyword>
<dbReference type="GO" id="GO:0047632">
    <property type="term" value="F:agmatine deiminase activity"/>
    <property type="evidence" value="ECO:0007669"/>
    <property type="project" value="UniProtKB-UniRule"/>
</dbReference>
<reference evidence="3" key="1">
    <citation type="submission" date="2020-10" db="EMBL/GenBank/DDBJ databases">
        <authorList>
            <person name="Gilroy R."/>
        </authorList>
    </citation>
    <scope>NUCLEOTIDE SEQUENCE</scope>
    <source>
        <strain evidence="3">CHK189-12415</strain>
    </source>
</reference>
<dbReference type="Proteomes" id="UP000824241">
    <property type="component" value="Unassembled WGS sequence"/>
</dbReference>
<dbReference type="PANTHER" id="PTHR31377">
    <property type="entry name" value="AGMATINE DEIMINASE-RELATED"/>
    <property type="match status" value="1"/>
</dbReference>
<comment type="caution">
    <text evidence="3">The sequence shown here is derived from an EMBL/GenBank/DDBJ whole genome shotgun (WGS) entry which is preliminary data.</text>
</comment>
<feature type="active site" description="Amidino-cysteine intermediate" evidence="2">
    <location>
        <position position="356"/>
    </location>
</feature>
<evidence type="ECO:0000256" key="2">
    <source>
        <dbReference type="HAMAP-Rule" id="MF_01841"/>
    </source>
</evidence>
<organism evidence="3 4">
    <name type="scientific">Candidatus Faecivivens stercoravium</name>
    <dbReference type="NCBI Taxonomy" id="2840803"/>
    <lineage>
        <taxon>Bacteria</taxon>
        <taxon>Bacillati</taxon>
        <taxon>Bacillota</taxon>
        <taxon>Clostridia</taxon>
        <taxon>Eubacteriales</taxon>
        <taxon>Oscillospiraceae</taxon>
        <taxon>Oscillospiraceae incertae sedis</taxon>
        <taxon>Candidatus Faecivivens</taxon>
    </lineage>
</organism>
<dbReference type="PANTHER" id="PTHR31377:SF0">
    <property type="entry name" value="AGMATINE DEIMINASE-RELATED"/>
    <property type="match status" value="1"/>
</dbReference>
<accession>A0A9D1DZQ5</accession>
<proteinExistence type="inferred from homology"/>
<dbReference type="GO" id="GO:0009446">
    <property type="term" value="P:putrescine biosynthetic process"/>
    <property type="evidence" value="ECO:0007669"/>
    <property type="project" value="InterPro"/>
</dbReference>
<dbReference type="InterPro" id="IPR007466">
    <property type="entry name" value="Peptidyl-Arg-deiminase_porph"/>
</dbReference>